<sequence>MSQFTSQTPTSLQQIDSLYETLQARFASKGTHSLAYRLFNLKQLAYLIQDNKHAIQEATKKDLGRGEFDTDYVDLWPVINEIDLAVQKTEKWMTDEYRIGDALLAMKTMQPRIKKQPKGVALIISTWNYPWQLSLVPLVGAISAGCPAILKLSEHAPASSALLAQLLPKYLDPQGYACVLGEVKENQRLLEKEWGHVFYTGSAAVGKIVAGACAKTLTPSTLELGGKSPVIVSSCANLKMVARRMLSIKQMNGGQMCVAPDYVLCVKDRVDEFIEVLKTTLDEFFSAFPSPLSLLHSSANASLRSASDFARQMSYLEHYTSTGQLVYKGEVDENSRKMGISLVKLGLNGDEKEGEMLKQEVFGGVLGIIPVDDIDTAIRYINARPKPLALYVCSGKKSIFTKVINETTSGSATWNDFALATFARNIPFGGVGASGWGSYHGKDGFDTFTHHKSVLEIPSLFEPLMALRYPPLTPVRQFLIAQLLFAGVKFKRPISVENEAQKLVKKRIIGRMILGIAFVGAISLGLAGKYRK</sequence>
<evidence type="ECO:0000256" key="1">
    <source>
        <dbReference type="ARBA" id="ARBA00009986"/>
    </source>
</evidence>
<dbReference type="GO" id="GO:0004029">
    <property type="term" value="F:aldehyde dehydrogenase (NAD+) activity"/>
    <property type="evidence" value="ECO:0007669"/>
    <property type="project" value="TreeGrafter"/>
</dbReference>
<comment type="similarity">
    <text evidence="1 3 4">Belongs to the aldehyde dehydrogenase family.</text>
</comment>
<dbReference type="VEuPathDB" id="FungiDB:L203_02325"/>
<dbReference type="InterPro" id="IPR016162">
    <property type="entry name" value="Ald_DH_N"/>
</dbReference>
<dbReference type="FunFam" id="3.40.605.10:FF:000004">
    <property type="entry name" value="Aldehyde dehydrogenase"/>
    <property type="match status" value="1"/>
</dbReference>
<dbReference type="RefSeq" id="XP_066066748.1">
    <property type="nucleotide sequence ID" value="XM_066210651.1"/>
</dbReference>
<dbReference type="Gene3D" id="3.40.309.10">
    <property type="entry name" value="Aldehyde Dehydrogenase, Chain A, domain 2"/>
    <property type="match status" value="1"/>
</dbReference>
<evidence type="ECO:0000256" key="2">
    <source>
        <dbReference type="ARBA" id="ARBA00023002"/>
    </source>
</evidence>
<organism evidence="5 6">
    <name type="scientific">Cryptococcus depauperatus CBS 7841</name>
    <dbReference type="NCBI Taxonomy" id="1295531"/>
    <lineage>
        <taxon>Eukaryota</taxon>
        <taxon>Fungi</taxon>
        <taxon>Dikarya</taxon>
        <taxon>Basidiomycota</taxon>
        <taxon>Agaricomycotina</taxon>
        <taxon>Tremellomycetes</taxon>
        <taxon>Tremellales</taxon>
        <taxon>Cryptococcaceae</taxon>
        <taxon>Cryptococcus</taxon>
    </lineage>
</organism>
<dbReference type="EMBL" id="CP143784">
    <property type="protein sequence ID" value="WVN86048.1"/>
    <property type="molecule type" value="Genomic_DNA"/>
</dbReference>
<protein>
    <recommendedName>
        <fullName evidence="3">Aldehyde dehydrogenase</fullName>
    </recommendedName>
</protein>
<accession>A0A1E3IJZ0</accession>
<dbReference type="Gene3D" id="3.40.605.10">
    <property type="entry name" value="Aldehyde Dehydrogenase, Chain A, domain 1"/>
    <property type="match status" value="1"/>
</dbReference>
<dbReference type="Pfam" id="PF00171">
    <property type="entry name" value="Aldedh"/>
    <property type="match status" value="1"/>
</dbReference>
<dbReference type="GeneID" id="91085420"/>
<dbReference type="PANTHER" id="PTHR43570">
    <property type="entry name" value="ALDEHYDE DEHYDROGENASE"/>
    <property type="match status" value="1"/>
</dbReference>
<reference evidence="5" key="1">
    <citation type="submission" date="2016-06" db="EMBL/GenBank/DDBJ databases">
        <authorList>
            <person name="Cuomo C."/>
            <person name="Litvintseva A."/>
            <person name="Heitman J."/>
            <person name="Chen Y."/>
            <person name="Sun S."/>
            <person name="Springer D."/>
            <person name="Dromer F."/>
            <person name="Young S."/>
            <person name="Zeng Q."/>
            <person name="Chapman S."/>
            <person name="Gujja S."/>
            <person name="Saif S."/>
            <person name="Birren B."/>
        </authorList>
    </citation>
    <scope>NUCLEOTIDE SEQUENCE</scope>
    <source>
        <strain evidence="5">CBS 7841</strain>
    </source>
</reference>
<reference evidence="5" key="2">
    <citation type="journal article" date="2022" name="Elife">
        <title>Obligate sexual reproduction of a homothallic fungus closely related to the Cryptococcus pathogenic species complex.</title>
        <authorList>
            <person name="Passer A.R."/>
            <person name="Clancey S.A."/>
            <person name="Shea T."/>
            <person name="David-Palma M."/>
            <person name="Averette A.F."/>
            <person name="Boekhout T."/>
            <person name="Porcel B.M."/>
            <person name="Nowrousian M."/>
            <person name="Cuomo C.A."/>
            <person name="Sun S."/>
            <person name="Heitman J."/>
            <person name="Coelho M.A."/>
        </authorList>
    </citation>
    <scope>NUCLEOTIDE SEQUENCE</scope>
    <source>
        <strain evidence="5">CBS 7841</strain>
    </source>
</reference>
<evidence type="ECO:0000256" key="4">
    <source>
        <dbReference type="RuleBase" id="RU003345"/>
    </source>
</evidence>
<dbReference type="KEGG" id="cdep:91085420"/>
<evidence type="ECO:0000256" key="3">
    <source>
        <dbReference type="PIRNR" id="PIRNR036492"/>
    </source>
</evidence>
<dbReference type="Proteomes" id="UP000094043">
    <property type="component" value="Chromosome 1"/>
</dbReference>
<reference evidence="5" key="3">
    <citation type="submission" date="2024-01" db="EMBL/GenBank/DDBJ databases">
        <authorList>
            <person name="Coelho M.A."/>
            <person name="David-Palma M."/>
            <person name="Shea T."/>
            <person name="Sun S."/>
            <person name="Cuomo C.A."/>
            <person name="Heitman J."/>
        </authorList>
    </citation>
    <scope>NUCLEOTIDE SEQUENCE</scope>
    <source>
        <strain evidence="5">CBS 7841</strain>
    </source>
</reference>
<dbReference type="PIRSF" id="PIRSF036492">
    <property type="entry name" value="ALDH"/>
    <property type="match status" value="1"/>
</dbReference>
<proteinExistence type="inferred from homology"/>
<dbReference type="AlphaFoldDB" id="A0A1E3IJZ0"/>
<dbReference type="GO" id="GO:0005737">
    <property type="term" value="C:cytoplasm"/>
    <property type="evidence" value="ECO:0007669"/>
    <property type="project" value="TreeGrafter"/>
</dbReference>
<evidence type="ECO:0000313" key="5">
    <source>
        <dbReference type="EMBL" id="WVN86048.1"/>
    </source>
</evidence>
<keyword evidence="6" id="KW-1185">Reference proteome</keyword>
<dbReference type="GO" id="GO:0006081">
    <property type="term" value="P:aldehyde metabolic process"/>
    <property type="evidence" value="ECO:0007669"/>
    <property type="project" value="InterPro"/>
</dbReference>
<name>A0A1E3IJZ0_9TREE</name>
<dbReference type="InterPro" id="IPR015590">
    <property type="entry name" value="Aldehyde_DH_dom"/>
</dbReference>
<dbReference type="InterPro" id="IPR016161">
    <property type="entry name" value="Ald_DH/histidinol_DH"/>
</dbReference>
<gene>
    <name evidence="5" type="ORF">L203_101206</name>
</gene>
<dbReference type="InterPro" id="IPR012394">
    <property type="entry name" value="Aldehyde_DH_NAD(P)"/>
</dbReference>
<dbReference type="PROSITE" id="PS00687">
    <property type="entry name" value="ALDEHYDE_DEHYDR_GLU"/>
    <property type="match status" value="1"/>
</dbReference>
<dbReference type="PANTHER" id="PTHR43570:SF16">
    <property type="entry name" value="ALDEHYDE DEHYDROGENASE TYPE III, ISOFORM Q"/>
    <property type="match status" value="1"/>
</dbReference>
<evidence type="ECO:0000313" key="6">
    <source>
        <dbReference type="Proteomes" id="UP000094043"/>
    </source>
</evidence>
<keyword evidence="2 3" id="KW-0560">Oxidoreductase</keyword>
<dbReference type="OrthoDB" id="440325at2759"/>
<dbReference type="InterPro" id="IPR016163">
    <property type="entry name" value="Ald_DH_C"/>
</dbReference>
<dbReference type="InterPro" id="IPR029510">
    <property type="entry name" value="Ald_DH_CS_GLU"/>
</dbReference>
<dbReference type="SUPFAM" id="SSF53720">
    <property type="entry name" value="ALDH-like"/>
    <property type="match status" value="1"/>
</dbReference>